<evidence type="ECO:0000256" key="5">
    <source>
        <dbReference type="ARBA" id="ARBA00022519"/>
    </source>
</evidence>
<evidence type="ECO:0000313" key="13">
    <source>
        <dbReference type="EMBL" id="SMC99890.1"/>
    </source>
</evidence>
<keyword evidence="14" id="KW-1185">Reference proteome</keyword>
<name>A0A1W2DQW6_9FIRM</name>
<feature type="region of interest" description="Disordered" evidence="10">
    <location>
        <begin position="120"/>
        <end position="156"/>
    </location>
</feature>
<dbReference type="NCBIfam" id="TIGR01352">
    <property type="entry name" value="tonB_Cterm"/>
    <property type="match status" value="1"/>
</dbReference>
<dbReference type="RefSeq" id="WP_084577271.1">
    <property type="nucleotide sequence ID" value="NZ_CP155572.1"/>
</dbReference>
<dbReference type="GO" id="GO:0030288">
    <property type="term" value="C:outer membrane-bounded periplasmic space"/>
    <property type="evidence" value="ECO:0007669"/>
    <property type="project" value="InterPro"/>
</dbReference>
<dbReference type="PROSITE" id="PS52015">
    <property type="entry name" value="TONB_CTD"/>
    <property type="match status" value="1"/>
</dbReference>
<dbReference type="GO" id="GO:0015891">
    <property type="term" value="P:siderophore transport"/>
    <property type="evidence" value="ECO:0007669"/>
    <property type="project" value="InterPro"/>
</dbReference>
<evidence type="ECO:0000259" key="12">
    <source>
        <dbReference type="PROSITE" id="PS52015"/>
    </source>
</evidence>
<evidence type="ECO:0000256" key="9">
    <source>
        <dbReference type="ARBA" id="ARBA00023136"/>
    </source>
</evidence>
<dbReference type="PANTHER" id="PTHR33446:SF2">
    <property type="entry name" value="PROTEIN TONB"/>
    <property type="match status" value="1"/>
</dbReference>
<dbReference type="AlphaFoldDB" id="A0A1W2DQW6"/>
<dbReference type="PRINTS" id="PR01374">
    <property type="entry name" value="TONBPROTEIN"/>
</dbReference>
<comment type="similarity">
    <text evidence="2">Belongs to the TonB family.</text>
</comment>
<dbReference type="InterPro" id="IPR051045">
    <property type="entry name" value="TonB-dependent_transducer"/>
</dbReference>
<feature type="domain" description="TonB C-terminal" evidence="12">
    <location>
        <begin position="142"/>
        <end position="235"/>
    </location>
</feature>
<evidence type="ECO:0000256" key="8">
    <source>
        <dbReference type="ARBA" id="ARBA00022989"/>
    </source>
</evidence>
<dbReference type="STRING" id="112901.SAMN04488500_117111"/>
<keyword evidence="3" id="KW-0813">Transport</keyword>
<evidence type="ECO:0000256" key="7">
    <source>
        <dbReference type="ARBA" id="ARBA00022927"/>
    </source>
</evidence>
<keyword evidence="7" id="KW-0653">Protein transport</keyword>
<evidence type="ECO:0000313" key="14">
    <source>
        <dbReference type="Proteomes" id="UP000192738"/>
    </source>
</evidence>
<keyword evidence="8 11" id="KW-1133">Transmembrane helix</keyword>
<dbReference type="GO" id="GO:0031992">
    <property type="term" value="F:energy transducer activity"/>
    <property type="evidence" value="ECO:0007669"/>
    <property type="project" value="InterPro"/>
</dbReference>
<evidence type="ECO:0000256" key="6">
    <source>
        <dbReference type="ARBA" id="ARBA00022692"/>
    </source>
</evidence>
<protein>
    <submittedName>
        <fullName evidence="13">Outer membrane transport energization protein TonB</fullName>
    </submittedName>
</protein>
<dbReference type="SUPFAM" id="SSF74653">
    <property type="entry name" value="TolA/TonB C-terminal domain"/>
    <property type="match status" value="1"/>
</dbReference>
<dbReference type="InterPro" id="IPR037682">
    <property type="entry name" value="TonB_C"/>
</dbReference>
<proteinExistence type="inferred from homology"/>
<dbReference type="EMBL" id="FWXI01000017">
    <property type="protein sequence ID" value="SMC99890.1"/>
    <property type="molecule type" value="Genomic_DNA"/>
</dbReference>
<keyword evidence="6 11" id="KW-0812">Transmembrane</keyword>
<feature type="compositionally biased region" description="Polar residues" evidence="10">
    <location>
        <begin position="127"/>
        <end position="136"/>
    </location>
</feature>
<evidence type="ECO:0000256" key="10">
    <source>
        <dbReference type="SAM" id="MobiDB-lite"/>
    </source>
</evidence>
<dbReference type="Gene3D" id="3.30.1150.10">
    <property type="match status" value="1"/>
</dbReference>
<comment type="subcellular location">
    <subcellularLocation>
        <location evidence="1">Cell inner membrane</location>
        <topology evidence="1">Single-pass membrane protein</topology>
        <orientation evidence="1">Periplasmic side</orientation>
    </subcellularLocation>
</comment>
<feature type="region of interest" description="Disordered" evidence="10">
    <location>
        <begin position="60"/>
        <end position="79"/>
    </location>
</feature>
<accession>A0A1W2DQW6</accession>
<evidence type="ECO:0000256" key="1">
    <source>
        <dbReference type="ARBA" id="ARBA00004383"/>
    </source>
</evidence>
<evidence type="ECO:0000256" key="3">
    <source>
        <dbReference type="ARBA" id="ARBA00022448"/>
    </source>
</evidence>
<dbReference type="InterPro" id="IPR003538">
    <property type="entry name" value="TonB"/>
</dbReference>
<feature type="transmembrane region" description="Helical" evidence="11">
    <location>
        <begin position="12"/>
        <end position="31"/>
    </location>
</feature>
<keyword evidence="9 11" id="KW-0472">Membrane</keyword>
<dbReference type="Proteomes" id="UP000192738">
    <property type="component" value="Unassembled WGS sequence"/>
</dbReference>
<evidence type="ECO:0000256" key="4">
    <source>
        <dbReference type="ARBA" id="ARBA00022475"/>
    </source>
</evidence>
<sequence>MKYLSKSPYTKTTGISLLLHGALIVCLTMLGPPYHPGNKPAEITAIEVDIVPVAVVETADTAHSTPSESPPPAPTKQPVPKLVPIATRTELLPPSIPGETNDIYVTKTVSAGTAVVGQTTAAGHSGEQATTGNGEANSHDSGARTSPSYLSGSKPAYPQAARKAGWEGSVVVRLLIDTDGSVESVSVKVGSGYGILDEAAVQTVKKWRFSPAKKGSVPITSFHDVRVRFRLDEAE</sequence>
<dbReference type="GO" id="GO:0055085">
    <property type="term" value="P:transmembrane transport"/>
    <property type="evidence" value="ECO:0007669"/>
    <property type="project" value="InterPro"/>
</dbReference>
<dbReference type="GO" id="GO:0015031">
    <property type="term" value="P:protein transport"/>
    <property type="evidence" value="ECO:0007669"/>
    <property type="project" value="UniProtKB-KW"/>
</dbReference>
<dbReference type="InterPro" id="IPR006260">
    <property type="entry name" value="TonB/TolA_C"/>
</dbReference>
<dbReference type="PANTHER" id="PTHR33446">
    <property type="entry name" value="PROTEIN TONB-RELATED"/>
    <property type="match status" value="1"/>
</dbReference>
<reference evidence="13 14" key="1">
    <citation type="submission" date="2017-04" db="EMBL/GenBank/DDBJ databases">
        <authorList>
            <person name="Afonso C.L."/>
            <person name="Miller P.J."/>
            <person name="Scott M.A."/>
            <person name="Spackman E."/>
            <person name="Goraichik I."/>
            <person name="Dimitrov K.M."/>
            <person name="Suarez D.L."/>
            <person name="Swayne D.E."/>
        </authorList>
    </citation>
    <scope>NUCLEOTIDE SEQUENCE [LARGE SCALE GENOMIC DNA]</scope>
    <source>
        <strain evidence="13 14">DSM 5090</strain>
    </source>
</reference>
<keyword evidence="4" id="KW-1003">Cell membrane</keyword>
<feature type="compositionally biased region" description="Pro residues" evidence="10">
    <location>
        <begin position="68"/>
        <end position="77"/>
    </location>
</feature>
<dbReference type="GO" id="GO:0005886">
    <property type="term" value="C:plasma membrane"/>
    <property type="evidence" value="ECO:0007669"/>
    <property type="project" value="UniProtKB-SubCell"/>
</dbReference>
<evidence type="ECO:0000256" key="11">
    <source>
        <dbReference type="SAM" id="Phobius"/>
    </source>
</evidence>
<dbReference type="OrthoDB" id="9792439at2"/>
<organism evidence="13 14">
    <name type="scientific">Sporomusa malonica</name>
    <dbReference type="NCBI Taxonomy" id="112901"/>
    <lineage>
        <taxon>Bacteria</taxon>
        <taxon>Bacillati</taxon>
        <taxon>Bacillota</taxon>
        <taxon>Negativicutes</taxon>
        <taxon>Selenomonadales</taxon>
        <taxon>Sporomusaceae</taxon>
        <taxon>Sporomusa</taxon>
    </lineage>
</organism>
<keyword evidence="5" id="KW-0997">Cell inner membrane</keyword>
<gene>
    <name evidence="13" type="ORF">SAMN04488500_117111</name>
</gene>
<dbReference type="Pfam" id="PF03544">
    <property type="entry name" value="TonB_C"/>
    <property type="match status" value="1"/>
</dbReference>
<evidence type="ECO:0000256" key="2">
    <source>
        <dbReference type="ARBA" id="ARBA00006555"/>
    </source>
</evidence>